<evidence type="ECO:0000259" key="1">
    <source>
        <dbReference type="PROSITE" id="PS50878"/>
    </source>
</evidence>
<dbReference type="PANTHER" id="PTHR21301:SF12">
    <property type="match status" value="1"/>
</dbReference>
<evidence type="ECO:0000313" key="3">
    <source>
        <dbReference type="Proteomes" id="UP001176940"/>
    </source>
</evidence>
<evidence type="ECO:0000313" key="2">
    <source>
        <dbReference type="EMBL" id="CAJ0939389.1"/>
    </source>
</evidence>
<accession>A0ABN9LDJ3</accession>
<dbReference type="PROSITE" id="PS50878">
    <property type="entry name" value="RT_POL"/>
    <property type="match status" value="1"/>
</dbReference>
<dbReference type="PANTHER" id="PTHR21301">
    <property type="entry name" value="REVERSE TRANSCRIPTASE"/>
    <property type="match status" value="1"/>
</dbReference>
<comment type="caution">
    <text evidence="2">The sequence shown here is derived from an EMBL/GenBank/DDBJ whole genome shotgun (WGS) entry which is preliminary data.</text>
</comment>
<sequence>MANGMHRIKIIRDADTGHFLNVIMQLNTIPPDSLLVTMDVNSLYTSISNEKGITAAKSLLESSTLSTNLVQLCLDLLRLVSYENFFLYEDTYYIQQQGTAMGSNVAPAYANAYMNAFELNFVYTDDRFKQHIQCYHRCIDNIFFIWAGPTETLVTFHETLNGIYLELQFTMHYDSKQISFLDTLICKNNQGHLSTDLYSKPTDCNSLLHYFSSHPKATRNSLPRSQFTRVSKIVSDPDILPMYVDTLSQHSISLRMACFTCMESSFDRMFTSQQHLPNARTTPQINSRPFICLIENDIMKGLPTPVHEIALESIVQLLMVPLKTE</sequence>
<dbReference type="Proteomes" id="UP001176940">
    <property type="component" value="Unassembled WGS sequence"/>
</dbReference>
<proteinExistence type="predicted"/>
<feature type="domain" description="Reverse transcriptase" evidence="1">
    <location>
        <begin position="1"/>
        <end position="197"/>
    </location>
</feature>
<name>A0ABN9LDJ3_9NEOB</name>
<reference evidence="2" key="1">
    <citation type="submission" date="2023-07" db="EMBL/GenBank/DDBJ databases">
        <authorList>
            <person name="Stuckert A."/>
        </authorList>
    </citation>
    <scope>NUCLEOTIDE SEQUENCE</scope>
</reference>
<gene>
    <name evidence="2" type="ORF">RIMI_LOCUS8002253</name>
</gene>
<keyword evidence="3" id="KW-1185">Reference proteome</keyword>
<dbReference type="InterPro" id="IPR000477">
    <property type="entry name" value="RT_dom"/>
</dbReference>
<protein>
    <recommendedName>
        <fullName evidence="1">Reverse transcriptase domain-containing protein</fullName>
    </recommendedName>
</protein>
<dbReference type="EMBL" id="CAUEEQ010015530">
    <property type="protein sequence ID" value="CAJ0939389.1"/>
    <property type="molecule type" value="Genomic_DNA"/>
</dbReference>
<organism evidence="2 3">
    <name type="scientific">Ranitomeya imitator</name>
    <name type="common">mimic poison frog</name>
    <dbReference type="NCBI Taxonomy" id="111125"/>
    <lineage>
        <taxon>Eukaryota</taxon>
        <taxon>Metazoa</taxon>
        <taxon>Chordata</taxon>
        <taxon>Craniata</taxon>
        <taxon>Vertebrata</taxon>
        <taxon>Euteleostomi</taxon>
        <taxon>Amphibia</taxon>
        <taxon>Batrachia</taxon>
        <taxon>Anura</taxon>
        <taxon>Neobatrachia</taxon>
        <taxon>Hyloidea</taxon>
        <taxon>Dendrobatidae</taxon>
        <taxon>Dendrobatinae</taxon>
        <taxon>Ranitomeya</taxon>
    </lineage>
</organism>